<comment type="caution">
    <text evidence="1">The sequence shown here is derived from an EMBL/GenBank/DDBJ whole genome shotgun (WGS) entry which is preliminary data.</text>
</comment>
<evidence type="ECO:0000313" key="1">
    <source>
        <dbReference type="EMBL" id="MBI6874849.1"/>
    </source>
</evidence>
<dbReference type="Proteomes" id="UP000622687">
    <property type="component" value="Unassembled WGS sequence"/>
</dbReference>
<protein>
    <submittedName>
        <fullName evidence="1">Uncharacterized protein</fullName>
    </submittedName>
</protein>
<dbReference type="AlphaFoldDB" id="A0A934HZB3"/>
<name>A0A934HZB3_9CLOT</name>
<evidence type="ECO:0000313" key="2">
    <source>
        <dbReference type="Proteomes" id="UP000622687"/>
    </source>
</evidence>
<accession>A0A934HZB3</accession>
<organism evidence="1 2">
    <name type="scientific">Clostridium aciditolerans</name>
    <dbReference type="NCBI Taxonomy" id="339861"/>
    <lineage>
        <taxon>Bacteria</taxon>
        <taxon>Bacillati</taxon>
        <taxon>Bacillota</taxon>
        <taxon>Clostridia</taxon>
        <taxon>Eubacteriales</taxon>
        <taxon>Clostridiaceae</taxon>
        <taxon>Clostridium</taxon>
    </lineage>
</organism>
<gene>
    <name evidence="1" type="ORF">I6U51_19440</name>
</gene>
<dbReference type="RefSeq" id="WP_211144224.1">
    <property type="nucleotide sequence ID" value="NZ_JAEEGB010000035.1"/>
</dbReference>
<dbReference type="EMBL" id="JAEEGB010000035">
    <property type="protein sequence ID" value="MBI6874849.1"/>
    <property type="molecule type" value="Genomic_DNA"/>
</dbReference>
<keyword evidence="2" id="KW-1185">Reference proteome</keyword>
<proteinExistence type="predicted"/>
<reference evidence="1" key="1">
    <citation type="submission" date="2020-12" db="EMBL/GenBank/DDBJ databases">
        <title>Clostridium thailandense sp. nov., a novel acetogenic bacterium isolated from peat land soil in Thailand.</title>
        <authorList>
            <person name="Chaikitkaew S."/>
            <person name="Birkeland N.K."/>
        </authorList>
    </citation>
    <scope>NUCLEOTIDE SEQUENCE</scope>
    <source>
        <strain evidence="1">DSM 17425</strain>
    </source>
</reference>
<sequence length="51" mass="5873">MTCEFLEWCRTYLIADENVVNSLASQMFRLREASCKAIRACIYKNAGLLLI</sequence>